<feature type="transmembrane region" description="Helical" evidence="13">
    <location>
        <begin position="68"/>
        <end position="84"/>
    </location>
</feature>
<dbReference type="GO" id="GO:0005524">
    <property type="term" value="F:ATP binding"/>
    <property type="evidence" value="ECO:0007669"/>
    <property type="project" value="UniProtKB-KW"/>
</dbReference>
<dbReference type="Gene3D" id="2.70.150.10">
    <property type="entry name" value="Calcium-transporting ATPase, cytoplasmic transduction domain A"/>
    <property type="match status" value="1"/>
</dbReference>
<name>A0A7I9ZGX1_9MYCO</name>
<proteinExistence type="inferred from homology"/>
<dbReference type="InterPro" id="IPR008250">
    <property type="entry name" value="ATPase_P-typ_transduc_dom_A_sf"/>
</dbReference>
<dbReference type="InterPro" id="IPR023299">
    <property type="entry name" value="ATPase_P-typ_cyto_dom_N"/>
</dbReference>
<dbReference type="InterPro" id="IPR023298">
    <property type="entry name" value="ATPase_P-typ_TM_dom_sf"/>
</dbReference>
<keyword evidence="3" id="KW-1003">Cell membrane</keyword>
<feature type="transmembrane region" description="Helical" evidence="13">
    <location>
        <begin position="770"/>
        <end position="793"/>
    </location>
</feature>
<dbReference type="Gene3D" id="3.40.1110.10">
    <property type="entry name" value="Calcium-transporting ATPase, cytoplasmic domain N"/>
    <property type="match status" value="1"/>
</dbReference>
<evidence type="ECO:0000313" key="15">
    <source>
        <dbReference type="EMBL" id="GFH00270.1"/>
    </source>
</evidence>
<evidence type="ECO:0000256" key="10">
    <source>
        <dbReference type="ARBA" id="ARBA00023136"/>
    </source>
</evidence>
<accession>A0A7I9ZGX1</accession>
<feature type="transmembrane region" description="Helical" evidence="13">
    <location>
        <begin position="282"/>
        <end position="307"/>
    </location>
</feature>
<feature type="transmembrane region" description="Helical" evidence="13">
    <location>
        <begin position="732"/>
        <end position="750"/>
    </location>
</feature>
<dbReference type="SFLD" id="SFLDF00027">
    <property type="entry name" value="p-type_atpase"/>
    <property type="match status" value="1"/>
</dbReference>
<dbReference type="InterPro" id="IPR036412">
    <property type="entry name" value="HAD-like_sf"/>
</dbReference>
<evidence type="ECO:0000256" key="12">
    <source>
        <dbReference type="ARBA" id="ARBA00069458"/>
    </source>
</evidence>
<keyword evidence="10 13" id="KW-0472">Membrane</keyword>
<dbReference type="Pfam" id="PF00689">
    <property type="entry name" value="Cation_ATPase_C"/>
    <property type="match status" value="1"/>
</dbReference>
<dbReference type="GO" id="GO:0046872">
    <property type="term" value="F:metal ion binding"/>
    <property type="evidence" value="ECO:0007669"/>
    <property type="project" value="UniProtKB-KW"/>
</dbReference>
<feature type="transmembrane region" description="Helical" evidence="13">
    <location>
        <begin position="90"/>
        <end position="108"/>
    </location>
</feature>
<keyword evidence="8" id="KW-1278">Translocase</keyword>
<sequence length="907" mass="95498">MTAPVSLETNAHHGIPGHEVVLLLETDPHRGLSGDEAARRAQRFGPNVLPAQRGAGLLVRILRQFHHPLIYVLLVAGAVTALLGEYVDSVVIFAVVVVNAVVGFIQESRAEAALQSLRALVHTDAKVVRDGRERVIASEELVPGDLVLVEAGDKVPADIRLLREVELRVDESALTGESVPVVKDEVVLPDATPVADRRNMAHSGTLVTAGSGAGVVVATGAETEIGEIHRLVGAATTLATPLTEKLGYFSKLLTVGILALAALTFAVGLLRRQDAVETFTAAIALAVAAIPEGLPAAVTITLAIGVSRMAKRRAVIRRLPAVETLGSTTVICADKTGTLTENQMTVREIWTPDETVHVTGSGYAPDGELLTEGGLPAPVTSNAALRWSLLAGAACNDAALTHEGEHWGIVGDPTEAAMLVVAAKAGLTSEHTGDSLPRIGAISFSSERQYMATLHRSGDGHVALVKGAVERMLELCSDQMCSDESVQPVDAAAVLHAAEQLAAEGLRVLATGVRRSADLREFTEDALPGTVTLTGLQAMLDPPRSAATPAVTACHTAGIAVKMITGDHASTASAIAGAVGVLDTGPTTGRAVLTGAELADLLPEDMPDAVEHASVFARVSPEQKLRLVEALQDKGHVVAMTGDGVNDAPALRQANIGVAMGRSGTEVAKDAADMVLTDDDFATIEAAVEEGRGVFDNLTKFITWTLPTNVGQALVIVTAIALGAALPILPTQILWINMTTAVALGLMLAFEPKEAGVMTRPPRDPGQPLLTGALVSRILLVSGLLVAGAWWLFEWELTNGATLPEARTAAMNMFVVVQAFYLFSCRSLTHSVWRIGFFTNRWLIFGVVTQAVAQLLITYLPVMNTVFQTAPLDFGGWLRIFAIAVVVSVVVGAEKWLRARMNLRKGV</sequence>
<dbReference type="GO" id="GO:0036376">
    <property type="term" value="P:sodium ion export across plasma membrane"/>
    <property type="evidence" value="ECO:0007669"/>
    <property type="project" value="TreeGrafter"/>
</dbReference>
<dbReference type="GO" id="GO:0006883">
    <property type="term" value="P:intracellular sodium ion homeostasis"/>
    <property type="evidence" value="ECO:0007669"/>
    <property type="project" value="TreeGrafter"/>
</dbReference>
<dbReference type="PRINTS" id="PR00119">
    <property type="entry name" value="CATATPASE"/>
</dbReference>
<comment type="caution">
    <text evidence="15">The sequence shown here is derived from an EMBL/GenBank/DDBJ whole genome shotgun (WGS) entry which is preliminary data.</text>
</comment>
<evidence type="ECO:0000256" key="3">
    <source>
        <dbReference type="ARBA" id="ARBA00022475"/>
    </source>
</evidence>
<dbReference type="EMBL" id="BLLB01000002">
    <property type="protein sequence ID" value="GFH00270.1"/>
    <property type="molecule type" value="Genomic_DNA"/>
</dbReference>
<keyword evidence="4 13" id="KW-0812">Transmembrane</keyword>
<dbReference type="InterPro" id="IPR059000">
    <property type="entry name" value="ATPase_P-type_domA"/>
</dbReference>
<dbReference type="AlphaFoldDB" id="A0A7I9ZGX1"/>
<dbReference type="InterPro" id="IPR018303">
    <property type="entry name" value="ATPase_P-typ_P_site"/>
</dbReference>
<dbReference type="Pfam" id="PF13246">
    <property type="entry name" value="Cation_ATPase"/>
    <property type="match status" value="1"/>
</dbReference>
<dbReference type="SMART" id="SM00831">
    <property type="entry name" value="Cation_ATPase_N"/>
    <property type="match status" value="1"/>
</dbReference>
<feature type="transmembrane region" description="Helical" evidence="13">
    <location>
        <begin position="252"/>
        <end position="270"/>
    </location>
</feature>
<keyword evidence="5" id="KW-0479">Metal-binding</keyword>
<dbReference type="InterPro" id="IPR044492">
    <property type="entry name" value="P_typ_ATPase_HD_dom"/>
</dbReference>
<dbReference type="SUPFAM" id="SSF81653">
    <property type="entry name" value="Calcium ATPase, transduction domain A"/>
    <property type="match status" value="1"/>
</dbReference>
<dbReference type="Gene3D" id="1.20.1110.10">
    <property type="entry name" value="Calcium-transporting ATPase, transmembrane domain"/>
    <property type="match status" value="1"/>
</dbReference>
<feature type="domain" description="Cation-transporting P-type ATPase N-terminal" evidence="14">
    <location>
        <begin position="11"/>
        <end position="85"/>
    </location>
</feature>
<dbReference type="InterPro" id="IPR050510">
    <property type="entry name" value="Cation_transp_ATPase_P-type"/>
</dbReference>
<evidence type="ECO:0000256" key="4">
    <source>
        <dbReference type="ARBA" id="ARBA00022692"/>
    </source>
</evidence>
<comment type="subcellular location">
    <subcellularLocation>
        <location evidence="1">Cell membrane</location>
        <topology evidence="1">Multi-pass membrane protein</topology>
    </subcellularLocation>
</comment>
<dbReference type="Pfam" id="PF00690">
    <property type="entry name" value="Cation_ATPase_N"/>
    <property type="match status" value="1"/>
</dbReference>
<feature type="transmembrane region" description="Helical" evidence="13">
    <location>
        <begin position="841"/>
        <end position="862"/>
    </location>
</feature>
<dbReference type="PANTHER" id="PTHR43294:SF21">
    <property type="entry name" value="CATION TRANSPORTING ATPASE"/>
    <property type="match status" value="1"/>
</dbReference>
<feature type="transmembrane region" description="Helical" evidence="13">
    <location>
        <begin position="701"/>
        <end position="726"/>
    </location>
</feature>
<evidence type="ECO:0000256" key="7">
    <source>
        <dbReference type="ARBA" id="ARBA00022840"/>
    </source>
</evidence>
<dbReference type="PANTHER" id="PTHR43294">
    <property type="entry name" value="SODIUM/POTASSIUM-TRANSPORTING ATPASE SUBUNIT ALPHA"/>
    <property type="match status" value="1"/>
</dbReference>
<evidence type="ECO:0000256" key="9">
    <source>
        <dbReference type="ARBA" id="ARBA00022989"/>
    </source>
</evidence>
<evidence type="ECO:0000256" key="6">
    <source>
        <dbReference type="ARBA" id="ARBA00022741"/>
    </source>
</evidence>
<dbReference type="SFLD" id="SFLDG00002">
    <property type="entry name" value="C1.7:_P-type_atpase_like"/>
    <property type="match status" value="1"/>
</dbReference>
<dbReference type="FunFam" id="3.40.50.1000:FF:000028">
    <property type="entry name" value="Calcium-transporting P-type ATPase, putative"/>
    <property type="match status" value="1"/>
</dbReference>
<keyword evidence="7" id="KW-0067">ATP-binding</keyword>
<dbReference type="PRINTS" id="PR00120">
    <property type="entry name" value="HATPASE"/>
</dbReference>
<dbReference type="PROSITE" id="PS00154">
    <property type="entry name" value="ATPASE_E1_E2"/>
    <property type="match status" value="1"/>
</dbReference>
<dbReference type="GO" id="GO:0016887">
    <property type="term" value="F:ATP hydrolysis activity"/>
    <property type="evidence" value="ECO:0007669"/>
    <property type="project" value="InterPro"/>
</dbReference>
<evidence type="ECO:0000256" key="13">
    <source>
        <dbReference type="SAM" id="Phobius"/>
    </source>
</evidence>
<evidence type="ECO:0000313" key="16">
    <source>
        <dbReference type="Proteomes" id="UP000465304"/>
    </source>
</evidence>
<protein>
    <recommendedName>
        <fullName evidence="12">Probable cation-transporting ATPase F</fullName>
    </recommendedName>
</protein>
<dbReference type="SFLD" id="SFLDS00003">
    <property type="entry name" value="Haloacid_Dehalogenase"/>
    <property type="match status" value="1"/>
</dbReference>
<evidence type="ECO:0000256" key="2">
    <source>
        <dbReference type="ARBA" id="ARBA00005675"/>
    </source>
</evidence>
<dbReference type="Pfam" id="PF00122">
    <property type="entry name" value="E1-E2_ATPase"/>
    <property type="match status" value="1"/>
</dbReference>
<gene>
    <name evidence="15" type="primary">ctpF</name>
    <name evidence="15" type="ORF">MHIP_07530</name>
</gene>
<dbReference type="GO" id="GO:1990573">
    <property type="term" value="P:potassium ion import across plasma membrane"/>
    <property type="evidence" value="ECO:0007669"/>
    <property type="project" value="TreeGrafter"/>
</dbReference>
<dbReference type="InterPro" id="IPR006068">
    <property type="entry name" value="ATPase_P-typ_cation-transptr_C"/>
</dbReference>
<dbReference type="SUPFAM" id="SSF81660">
    <property type="entry name" value="Metal cation-transporting ATPase, ATP-binding domain N"/>
    <property type="match status" value="1"/>
</dbReference>
<dbReference type="Proteomes" id="UP000465304">
    <property type="component" value="Unassembled WGS sequence"/>
</dbReference>
<evidence type="ECO:0000256" key="8">
    <source>
        <dbReference type="ARBA" id="ARBA00022967"/>
    </source>
</evidence>
<dbReference type="GO" id="GO:1902600">
    <property type="term" value="P:proton transmembrane transport"/>
    <property type="evidence" value="ECO:0007669"/>
    <property type="project" value="TreeGrafter"/>
</dbReference>
<keyword evidence="9 13" id="KW-1133">Transmembrane helix</keyword>
<keyword evidence="16" id="KW-1185">Reference proteome</keyword>
<dbReference type="FunFam" id="2.70.150.10:FF:000016">
    <property type="entry name" value="Calcium-transporting P-type ATPase putative"/>
    <property type="match status" value="1"/>
</dbReference>
<keyword evidence="6" id="KW-0547">Nucleotide-binding</keyword>
<comment type="catalytic activity">
    <reaction evidence="11">
        <text>ATP + H2O = ADP + phosphate + H(+)</text>
        <dbReference type="Rhea" id="RHEA:13065"/>
        <dbReference type="ChEBI" id="CHEBI:15377"/>
        <dbReference type="ChEBI" id="CHEBI:15378"/>
        <dbReference type="ChEBI" id="CHEBI:30616"/>
        <dbReference type="ChEBI" id="CHEBI:43474"/>
        <dbReference type="ChEBI" id="CHEBI:456216"/>
    </reaction>
</comment>
<feature type="transmembrane region" description="Helical" evidence="13">
    <location>
        <begin position="809"/>
        <end position="829"/>
    </location>
</feature>
<dbReference type="GO" id="GO:0005391">
    <property type="term" value="F:P-type sodium:potassium-exchanging transporter activity"/>
    <property type="evidence" value="ECO:0007669"/>
    <property type="project" value="TreeGrafter"/>
</dbReference>
<evidence type="ECO:0000256" key="5">
    <source>
        <dbReference type="ARBA" id="ARBA00022723"/>
    </source>
</evidence>
<evidence type="ECO:0000259" key="14">
    <source>
        <dbReference type="SMART" id="SM00831"/>
    </source>
</evidence>
<dbReference type="Gene3D" id="3.40.50.1000">
    <property type="entry name" value="HAD superfamily/HAD-like"/>
    <property type="match status" value="1"/>
</dbReference>
<dbReference type="InterPro" id="IPR004014">
    <property type="entry name" value="ATPase_P-typ_cation-transptr_N"/>
</dbReference>
<dbReference type="SUPFAM" id="SSF56784">
    <property type="entry name" value="HAD-like"/>
    <property type="match status" value="1"/>
</dbReference>
<reference evidence="15 16" key="1">
    <citation type="journal article" date="2019" name="Emerg. Microbes Infect.">
        <title>Comprehensive subspecies identification of 175 nontuberculous mycobacteria species based on 7547 genomic profiles.</title>
        <authorList>
            <person name="Matsumoto Y."/>
            <person name="Kinjo T."/>
            <person name="Motooka D."/>
            <person name="Nabeya D."/>
            <person name="Jung N."/>
            <person name="Uechi K."/>
            <person name="Horii T."/>
            <person name="Iida T."/>
            <person name="Fujita J."/>
            <person name="Nakamura S."/>
        </authorList>
    </citation>
    <scope>NUCLEOTIDE SEQUENCE [LARGE SCALE GENOMIC DNA]</scope>
    <source>
        <strain evidence="15 16">JCM 30996</strain>
    </source>
</reference>
<dbReference type="InterPro" id="IPR023214">
    <property type="entry name" value="HAD_sf"/>
</dbReference>
<evidence type="ECO:0000256" key="11">
    <source>
        <dbReference type="ARBA" id="ARBA00049360"/>
    </source>
</evidence>
<comment type="similarity">
    <text evidence="2">Belongs to the cation transport ATPase (P-type) (TC 3.A.3) family. Type IIA subfamily.</text>
</comment>
<dbReference type="RefSeq" id="WP_163887246.1">
    <property type="nucleotide sequence ID" value="NZ_BLLB01000002.1"/>
</dbReference>
<dbReference type="InterPro" id="IPR001757">
    <property type="entry name" value="P_typ_ATPase"/>
</dbReference>
<dbReference type="GO" id="GO:0030007">
    <property type="term" value="P:intracellular potassium ion homeostasis"/>
    <property type="evidence" value="ECO:0007669"/>
    <property type="project" value="TreeGrafter"/>
</dbReference>
<dbReference type="SUPFAM" id="SSF81665">
    <property type="entry name" value="Calcium ATPase, transmembrane domain M"/>
    <property type="match status" value="1"/>
</dbReference>
<evidence type="ECO:0000256" key="1">
    <source>
        <dbReference type="ARBA" id="ARBA00004651"/>
    </source>
</evidence>
<dbReference type="NCBIfam" id="TIGR01494">
    <property type="entry name" value="ATPase_P-type"/>
    <property type="match status" value="2"/>
</dbReference>
<feature type="transmembrane region" description="Helical" evidence="13">
    <location>
        <begin position="874"/>
        <end position="897"/>
    </location>
</feature>
<organism evidence="15 16">
    <name type="scientific">Mycolicibacterium hippocampi</name>
    <dbReference type="NCBI Taxonomy" id="659824"/>
    <lineage>
        <taxon>Bacteria</taxon>
        <taxon>Bacillati</taxon>
        <taxon>Actinomycetota</taxon>
        <taxon>Actinomycetes</taxon>
        <taxon>Mycobacteriales</taxon>
        <taxon>Mycobacteriaceae</taxon>
        <taxon>Mycolicibacterium</taxon>
    </lineage>
</organism>
<dbReference type="GO" id="GO:0005886">
    <property type="term" value="C:plasma membrane"/>
    <property type="evidence" value="ECO:0007669"/>
    <property type="project" value="UniProtKB-SubCell"/>
</dbReference>